<protein>
    <submittedName>
        <fullName evidence="1">Uncharacterized protein</fullName>
    </submittedName>
</protein>
<gene>
    <name evidence="1" type="ORF">GCM10009754_37870</name>
</gene>
<evidence type="ECO:0000313" key="1">
    <source>
        <dbReference type="EMBL" id="GAA1962983.1"/>
    </source>
</evidence>
<evidence type="ECO:0000313" key="2">
    <source>
        <dbReference type="Proteomes" id="UP001501116"/>
    </source>
</evidence>
<keyword evidence="2" id="KW-1185">Reference proteome</keyword>
<dbReference type="Proteomes" id="UP001501116">
    <property type="component" value="Unassembled WGS sequence"/>
</dbReference>
<proteinExistence type="predicted"/>
<reference evidence="2" key="1">
    <citation type="journal article" date="2019" name="Int. J. Syst. Evol. Microbiol.">
        <title>The Global Catalogue of Microorganisms (GCM) 10K type strain sequencing project: providing services to taxonomists for standard genome sequencing and annotation.</title>
        <authorList>
            <consortium name="The Broad Institute Genomics Platform"/>
            <consortium name="The Broad Institute Genome Sequencing Center for Infectious Disease"/>
            <person name="Wu L."/>
            <person name="Ma J."/>
        </authorList>
    </citation>
    <scope>NUCLEOTIDE SEQUENCE [LARGE SCALE GENOMIC DNA]</scope>
    <source>
        <strain evidence="2">JCM 14545</strain>
    </source>
</reference>
<dbReference type="EMBL" id="BAAANN010000014">
    <property type="protein sequence ID" value="GAA1962983.1"/>
    <property type="molecule type" value="Genomic_DNA"/>
</dbReference>
<accession>A0ABP5CFL6</accession>
<comment type="caution">
    <text evidence="1">The sequence shown here is derived from an EMBL/GenBank/DDBJ whole genome shotgun (WGS) entry which is preliminary data.</text>
</comment>
<organism evidence="1 2">
    <name type="scientific">Amycolatopsis minnesotensis</name>
    <dbReference type="NCBI Taxonomy" id="337894"/>
    <lineage>
        <taxon>Bacteria</taxon>
        <taxon>Bacillati</taxon>
        <taxon>Actinomycetota</taxon>
        <taxon>Actinomycetes</taxon>
        <taxon>Pseudonocardiales</taxon>
        <taxon>Pseudonocardiaceae</taxon>
        <taxon>Amycolatopsis</taxon>
    </lineage>
</organism>
<dbReference type="RefSeq" id="WP_344420018.1">
    <property type="nucleotide sequence ID" value="NZ_BAAANN010000014.1"/>
</dbReference>
<name>A0ABP5CFL6_9PSEU</name>
<sequence length="102" mass="10954">MGTYPRCPPLGIRPDVASTIGTGPQPPEVLLLRGKVTITEFGGMLPEQAEAACRFFGEEGGARYVAEAERAETRTARIAPRPAWAGTLEFRTRNPGIARSQG</sequence>